<dbReference type="EMBL" id="CP001135">
    <property type="protein sequence ID" value="ACY83874.1"/>
    <property type="molecule type" value="Genomic_DNA"/>
</dbReference>
<organism evidence="1 2">
    <name type="scientific">Edwardsiella piscicida</name>
    <dbReference type="NCBI Taxonomy" id="1263550"/>
    <lineage>
        <taxon>Bacteria</taxon>
        <taxon>Pseudomonadati</taxon>
        <taxon>Pseudomonadota</taxon>
        <taxon>Gammaproteobacteria</taxon>
        <taxon>Enterobacterales</taxon>
        <taxon>Hafniaceae</taxon>
        <taxon>Edwardsiella</taxon>
    </lineage>
</organism>
<reference evidence="1 2" key="1">
    <citation type="journal article" date="2009" name="PLoS ONE">
        <title>Genome sequence of the versatile fish pathogen Edwardsiella tarda provides insights into its adaptation to broad host ranges and intracellular niches.</title>
        <authorList>
            <person name="Wang Q."/>
            <person name="Yang M."/>
            <person name="Xiao J."/>
            <person name="Wu H."/>
            <person name="Wang X."/>
            <person name="Lv Y."/>
            <person name="Xu L."/>
            <person name="Zheng H."/>
            <person name="Wang S."/>
            <person name="Zhao G."/>
            <person name="Liu Q."/>
            <person name="Zhang Y."/>
        </authorList>
    </citation>
    <scope>NUCLEOTIDE SEQUENCE [LARGE SCALE GENOMIC DNA]</scope>
    <source>
        <strain evidence="2">EIB202 / CCTCC M208068</strain>
    </source>
</reference>
<dbReference type="Proteomes" id="UP000002634">
    <property type="component" value="Chromosome"/>
</dbReference>
<keyword evidence="2" id="KW-1185">Reference proteome</keyword>
<evidence type="ECO:0000313" key="2">
    <source>
        <dbReference type="Proteomes" id="UP000002634"/>
    </source>
</evidence>
<proteinExistence type="predicted"/>
<protein>
    <submittedName>
        <fullName evidence="1">Uncharacterized protein</fullName>
    </submittedName>
</protein>
<sequence>MPKYINPIEVKDLFKIAKIGTALLIWRNANRNIEYIVRAYIHSLILQQGYLFY</sequence>
<evidence type="ECO:0000313" key="1">
    <source>
        <dbReference type="EMBL" id="ACY83874.1"/>
    </source>
</evidence>
<name>A0AAU8PEU3_EDWPI</name>
<accession>A0AAU8PEU3</accession>
<gene>
    <name evidence="1" type="ordered locus">ETAE_1029</name>
</gene>
<dbReference type="KEGG" id="etr:ETAE_1029"/>
<dbReference type="AlphaFoldDB" id="A0AAU8PEU3"/>